<proteinExistence type="predicted"/>
<sequence>MSNTATATAVSSTASSHYHFNAASSNNSKFSYRSCPICEQRLLVRINGSFVYKWISTHFSTHHHEWMHVVVNLNES</sequence>
<protein>
    <submittedName>
        <fullName evidence="1">Uncharacterized protein</fullName>
    </submittedName>
</protein>
<dbReference type="VEuPathDB" id="FungiDB:MUCCIDRAFT_156641"/>
<keyword evidence="2" id="KW-1185">Reference proteome</keyword>
<dbReference type="OrthoDB" id="2275365at2759"/>
<gene>
    <name evidence="1" type="ORF">MUCCIDRAFT_156641</name>
</gene>
<evidence type="ECO:0000313" key="1">
    <source>
        <dbReference type="EMBL" id="OAD00778.1"/>
    </source>
</evidence>
<evidence type="ECO:0000313" key="2">
    <source>
        <dbReference type="Proteomes" id="UP000077051"/>
    </source>
</evidence>
<organism evidence="1 2">
    <name type="scientific">Mucor lusitanicus CBS 277.49</name>
    <dbReference type="NCBI Taxonomy" id="747725"/>
    <lineage>
        <taxon>Eukaryota</taxon>
        <taxon>Fungi</taxon>
        <taxon>Fungi incertae sedis</taxon>
        <taxon>Mucoromycota</taxon>
        <taxon>Mucoromycotina</taxon>
        <taxon>Mucoromycetes</taxon>
        <taxon>Mucorales</taxon>
        <taxon>Mucorineae</taxon>
        <taxon>Mucoraceae</taxon>
        <taxon>Mucor</taxon>
    </lineage>
</organism>
<dbReference type="AlphaFoldDB" id="A0A168J5K9"/>
<dbReference type="EMBL" id="AMYB01000006">
    <property type="protein sequence ID" value="OAD00778.1"/>
    <property type="molecule type" value="Genomic_DNA"/>
</dbReference>
<dbReference type="Proteomes" id="UP000077051">
    <property type="component" value="Unassembled WGS sequence"/>
</dbReference>
<comment type="caution">
    <text evidence="1">The sequence shown here is derived from an EMBL/GenBank/DDBJ whole genome shotgun (WGS) entry which is preliminary data.</text>
</comment>
<name>A0A168J5K9_MUCCL</name>
<accession>A0A168J5K9</accession>
<reference evidence="1 2" key="1">
    <citation type="submission" date="2015-06" db="EMBL/GenBank/DDBJ databases">
        <title>Expansion of signal transduction pathways in fungi by whole-genome duplication.</title>
        <authorList>
            <consortium name="DOE Joint Genome Institute"/>
            <person name="Corrochano L.M."/>
            <person name="Kuo A."/>
            <person name="Marcet-Houben M."/>
            <person name="Polaino S."/>
            <person name="Salamov A."/>
            <person name="Villalobos J.M."/>
            <person name="Alvarez M.I."/>
            <person name="Avalos J."/>
            <person name="Benito E.P."/>
            <person name="Benoit I."/>
            <person name="Burger G."/>
            <person name="Camino L.P."/>
            <person name="Canovas D."/>
            <person name="Cerda-Olmedo E."/>
            <person name="Cheng J.-F."/>
            <person name="Dominguez A."/>
            <person name="Elias M."/>
            <person name="Eslava A.P."/>
            <person name="Glaser F."/>
            <person name="Grimwood J."/>
            <person name="Gutierrez G."/>
            <person name="Heitman J."/>
            <person name="Henrissat B."/>
            <person name="Iturriaga E.A."/>
            <person name="Lang B.F."/>
            <person name="Lavin J.L."/>
            <person name="Lee S."/>
            <person name="Li W."/>
            <person name="Lindquist E."/>
            <person name="Lopez-Garcia S."/>
            <person name="Luque E.M."/>
            <person name="Marcos A.T."/>
            <person name="Martin J."/>
            <person name="Mccluskey K."/>
            <person name="Medina H.R."/>
            <person name="Miralles-Duran A."/>
            <person name="Miyazaki A."/>
            <person name="Munoz-Torres E."/>
            <person name="Oguiza J.A."/>
            <person name="Ohm R."/>
            <person name="Olmedo M."/>
            <person name="Orejas M."/>
            <person name="Ortiz-Castellanos L."/>
            <person name="Pisabarro A.G."/>
            <person name="Rodriguez-Romero J."/>
            <person name="Ruiz-Herrera J."/>
            <person name="Ruiz-Vazquez R."/>
            <person name="Sanz C."/>
            <person name="Schackwitz W."/>
            <person name="Schmutz J."/>
            <person name="Shahriari M."/>
            <person name="Shelest E."/>
            <person name="Silva-Franco F."/>
            <person name="Soanes D."/>
            <person name="Syed K."/>
            <person name="Tagua V.G."/>
            <person name="Talbot N.J."/>
            <person name="Thon M."/>
            <person name="De Vries R.P."/>
            <person name="Wiebenga A."/>
            <person name="Yadav J.S."/>
            <person name="Braun E.L."/>
            <person name="Baker S."/>
            <person name="Garre V."/>
            <person name="Horwitz B."/>
            <person name="Torres-Martinez S."/>
            <person name="Idnurm A."/>
            <person name="Herrera-Estrella A."/>
            <person name="Gabaldon T."/>
            <person name="Grigoriev I.V."/>
        </authorList>
    </citation>
    <scope>NUCLEOTIDE SEQUENCE [LARGE SCALE GENOMIC DNA]</scope>
    <source>
        <strain evidence="1 2">CBS 277.49</strain>
    </source>
</reference>